<dbReference type="PROSITE" id="PS51257">
    <property type="entry name" value="PROKAR_LIPOPROTEIN"/>
    <property type="match status" value="1"/>
</dbReference>
<accession>A0AAP8MBX8</accession>
<dbReference type="AlphaFoldDB" id="A0AAP8MBX8"/>
<feature type="chain" id="PRO_5042946957" description="DUF2799 domain-containing protein" evidence="1">
    <location>
        <begin position="27"/>
        <end position="157"/>
    </location>
</feature>
<dbReference type="EMBL" id="PKUR01000005">
    <property type="protein sequence ID" value="PLW84814.1"/>
    <property type="molecule type" value="Genomic_DNA"/>
</dbReference>
<protein>
    <recommendedName>
        <fullName evidence="4">DUF2799 domain-containing protein</fullName>
    </recommendedName>
</protein>
<evidence type="ECO:0000313" key="2">
    <source>
        <dbReference type="EMBL" id="PLW84814.1"/>
    </source>
</evidence>
<name>A0AAP8MBX8_9GAMM</name>
<keyword evidence="3" id="KW-1185">Reference proteome</keyword>
<evidence type="ECO:0008006" key="4">
    <source>
        <dbReference type="Google" id="ProtNLM"/>
    </source>
</evidence>
<evidence type="ECO:0000313" key="3">
    <source>
        <dbReference type="Proteomes" id="UP000235162"/>
    </source>
</evidence>
<comment type="caution">
    <text evidence="2">The sequence shown here is derived from an EMBL/GenBank/DDBJ whole genome shotgun (WGS) entry which is preliminary data.</text>
</comment>
<proteinExistence type="predicted"/>
<sequence length="157" mass="18087">MQKEQLKFRCLGAVLVLSTLVLGGCASGDWASYNYGPADWLHDRGIGTWETIYNYEKLADPEIRIHRVSNVQEICGNFFALGCAKLQGDVCDIWIGERGQRSTLDHERRHCHGWDHHRVDHSFWYSRDRSSRERELARAGDWYPSRSDTATQVAAEF</sequence>
<evidence type="ECO:0000256" key="1">
    <source>
        <dbReference type="SAM" id="SignalP"/>
    </source>
</evidence>
<dbReference type="KEGG" id="hja:BST95_00530"/>
<organism evidence="2 3">
    <name type="scientific">Halioglobus japonicus</name>
    <dbReference type="NCBI Taxonomy" id="930805"/>
    <lineage>
        <taxon>Bacteria</taxon>
        <taxon>Pseudomonadati</taxon>
        <taxon>Pseudomonadota</taxon>
        <taxon>Gammaproteobacteria</taxon>
        <taxon>Cellvibrionales</taxon>
        <taxon>Halieaceae</taxon>
        <taxon>Halioglobus</taxon>
    </lineage>
</organism>
<gene>
    <name evidence="2" type="ORF">C0029_17595</name>
</gene>
<dbReference type="RefSeq" id="WP_084197722.1">
    <property type="nucleotide sequence ID" value="NZ_BMYL01000006.1"/>
</dbReference>
<reference evidence="2 3" key="1">
    <citation type="submission" date="2018-01" db="EMBL/GenBank/DDBJ databases">
        <title>The draft genome sequence of Halioglobus japonicus S1-36.</title>
        <authorList>
            <person name="Du Z.-J."/>
            <person name="Shi M.-J."/>
        </authorList>
    </citation>
    <scope>NUCLEOTIDE SEQUENCE [LARGE SCALE GENOMIC DNA]</scope>
    <source>
        <strain evidence="2 3">S1-36</strain>
    </source>
</reference>
<feature type="signal peptide" evidence="1">
    <location>
        <begin position="1"/>
        <end position="26"/>
    </location>
</feature>
<keyword evidence="1" id="KW-0732">Signal</keyword>
<dbReference type="Proteomes" id="UP000235162">
    <property type="component" value="Unassembled WGS sequence"/>
</dbReference>